<evidence type="ECO:0000313" key="6">
    <source>
        <dbReference type="Proteomes" id="UP000038010"/>
    </source>
</evidence>
<comment type="caution">
    <text evidence="5">The sequence shown here is derived from an EMBL/GenBank/DDBJ whole genome shotgun (WGS) entry which is preliminary data.</text>
</comment>
<feature type="domain" description="HhH-GPD" evidence="4">
    <location>
        <begin position="225"/>
        <end position="296"/>
    </location>
</feature>
<feature type="region of interest" description="Disordered" evidence="3">
    <location>
        <begin position="67"/>
        <end position="126"/>
    </location>
</feature>
<dbReference type="GeneID" id="28739125"/>
<dbReference type="EMBL" id="LFJN01000001">
    <property type="protein sequence ID" value="KPI45576.1"/>
    <property type="molecule type" value="Genomic_DNA"/>
</dbReference>
<sequence length="469" mass="53084">MAQPFRPMKWPQSPPTPPLGNDYERSPSPPYDDRPSIRTDERGMVIEDVTIDTPTRVSAELLAIKERKTKAKPKRQPIQYVSKHFFQEDSPARTPSRRSRKNANKYADDVLPSLTATTPPGTPAHRPAPRIVYGLNLDELSSDSSLTDVPSDIGPDPFSPAELVAVKSLATPKKGRQPKSSPYFPTPHKPRPHFLSTLPFPPIFNATFGLMQERLCDRPFELLLATIFLNKTPGERAMPVCFQLLGQYPTPAAIANAKVEDITHIIRHLGFQNQRAHKIVGLAKGWVARPPRFDVRYRKVDYPLKGDGKNVAPEEAITDMDERVAWEISHLPGLGPYSHDSWRMFCRDKLRRKATGYRGEGAGEDFEPEWKRVLPKDKELRAWMTWMWMKEGWVWNCETGQRTKAPDELMELARGGGVVVEEHKEGKESLRVEQGYDYNGDLVQDRSTVPEPQRPAGKILDQVKAEASD</sequence>
<evidence type="ECO:0000256" key="3">
    <source>
        <dbReference type="SAM" id="MobiDB-lite"/>
    </source>
</evidence>
<evidence type="ECO:0000313" key="5">
    <source>
        <dbReference type="EMBL" id="KPI45576.1"/>
    </source>
</evidence>
<keyword evidence="6" id="KW-1185">Reference proteome</keyword>
<dbReference type="Proteomes" id="UP000038010">
    <property type="component" value="Unassembled WGS sequence"/>
</dbReference>
<dbReference type="PANTHER" id="PTHR15074">
    <property type="entry name" value="METHYL-CPG-BINDING PROTEIN"/>
    <property type="match status" value="1"/>
</dbReference>
<dbReference type="Pfam" id="PF00730">
    <property type="entry name" value="HhH-GPD"/>
    <property type="match status" value="1"/>
</dbReference>
<dbReference type="AlphaFoldDB" id="A0A0N1HGW9"/>
<keyword evidence="2" id="KW-0539">Nucleus</keyword>
<dbReference type="GO" id="GO:0005634">
    <property type="term" value="C:nucleus"/>
    <property type="evidence" value="ECO:0007669"/>
    <property type="project" value="UniProtKB-SubCell"/>
</dbReference>
<dbReference type="SUPFAM" id="SSF48150">
    <property type="entry name" value="DNA-glycosylase"/>
    <property type="match status" value="1"/>
</dbReference>
<gene>
    <name evidence="5" type="ORF">AB675_692</name>
</gene>
<evidence type="ECO:0000256" key="2">
    <source>
        <dbReference type="ARBA" id="ARBA00023242"/>
    </source>
</evidence>
<comment type="subcellular location">
    <subcellularLocation>
        <location evidence="1">Nucleus</location>
    </subcellularLocation>
</comment>
<accession>A0A0N1HGW9</accession>
<dbReference type="InterPro" id="IPR011257">
    <property type="entry name" value="DNA_glycosylase"/>
</dbReference>
<feature type="compositionally biased region" description="Basic and acidic residues" evidence="3">
    <location>
        <begin position="31"/>
        <end position="44"/>
    </location>
</feature>
<dbReference type="OrthoDB" id="10265068at2759"/>
<evidence type="ECO:0000256" key="1">
    <source>
        <dbReference type="ARBA" id="ARBA00004123"/>
    </source>
</evidence>
<dbReference type="InterPro" id="IPR003265">
    <property type="entry name" value="HhH-GPD_domain"/>
</dbReference>
<dbReference type="GO" id="GO:0003824">
    <property type="term" value="F:catalytic activity"/>
    <property type="evidence" value="ECO:0007669"/>
    <property type="project" value="InterPro"/>
</dbReference>
<dbReference type="Gene3D" id="1.10.340.30">
    <property type="entry name" value="Hypothetical protein, domain 2"/>
    <property type="match status" value="1"/>
</dbReference>
<organism evidence="5 6">
    <name type="scientific">Cyphellophora attinorum</name>
    <dbReference type="NCBI Taxonomy" id="1664694"/>
    <lineage>
        <taxon>Eukaryota</taxon>
        <taxon>Fungi</taxon>
        <taxon>Dikarya</taxon>
        <taxon>Ascomycota</taxon>
        <taxon>Pezizomycotina</taxon>
        <taxon>Eurotiomycetes</taxon>
        <taxon>Chaetothyriomycetidae</taxon>
        <taxon>Chaetothyriales</taxon>
        <taxon>Cyphellophoraceae</taxon>
        <taxon>Cyphellophora</taxon>
    </lineage>
</organism>
<dbReference type="VEuPathDB" id="FungiDB:AB675_692"/>
<dbReference type="InterPro" id="IPR045138">
    <property type="entry name" value="MeCP2/MBD4"/>
</dbReference>
<dbReference type="RefSeq" id="XP_018005539.1">
    <property type="nucleotide sequence ID" value="XM_018147257.1"/>
</dbReference>
<dbReference type="GO" id="GO:0006285">
    <property type="term" value="P:base-excision repair, AP site formation"/>
    <property type="evidence" value="ECO:0007669"/>
    <property type="project" value="UniProtKB-ARBA"/>
</dbReference>
<dbReference type="GO" id="GO:0003677">
    <property type="term" value="F:DNA binding"/>
    <property type="evidence" value="ECO:0007669"/>
    <property type="project" value="InterPro"/>
</dbReference>
<dbReference type="PANTHER" id="PTHR15074:SF0">
    <property type="entry name" value="METHYL-CPG-BINDING DOMAIN PROTEIN 4-LIKE PROTEIN"/>
    <property type="match status" value="1"/>
</dbReference>
<proteinExistence type="predicted"/>
<protein>
    <recommendedName>
        <fullName evidence="4">HhH-GPD domain-containing protein</fullName>
    </recommendedName>
</protein>
<reference evidence="5 6" key="1">
    <citation type="submission" date="2015-06" db="EMBL/GenBank/DDBJ databases">
        <title>Draft genome of the ant-associated black yeast Phialophora attae CBS 131958.</title>
        <authorList>
            <person name="Moreno L.F."/>
            <person name="Stielow B.J."/>
            <person name="de Hoog S."/>
            <person name="Vicente V.A."/>
            <person name="Weiss V.A."/>
            <person name="de Vries M."/>
            <person name="Cruz L.M."/>
            <person name="Souza E.M."/>
        </authorList>
    </citation>
    <scope>NUCLEOTIDE SEQUENCE [LARGE SCALE GENOMIC DNA]</scope>
    <source>
        <strain evidence="5 6">CBS 131958</strain>
    </source>
</reference>
<feature type="region of interest" description="Disordered" evidence="3">
    <location>
        <begin position="441"/>
        <end position="469"/>
    </location>
</feature>
<dbReference type="STRING" id="1664694.A0A0N1HGW9"/>
<feature type="region of interest" description="Disordered" evidence="3">
    <location>
        <begin position="1"/>
        <end position="44"/>
    </location>
</feature>
<evidence type="ECO:0000259" key="4">
    <source>
        <dbReference type="Pfam" id="PF00730"/>
    </source>
</evidence>
<name>A0A0N1HGW9_9EURO</name>